<protein>
    <recommendedName>
        <fullName evidence="1">SnoaL-like domain-containing protein</fullName>
    </recommendedName>
</protein>
<dbReference type="InterPro" id="IPR037401">
    <property type="entry name" value="SnoaL-like"/>
</dbReference>
<name>A0ABP8TWQ1_9ACTN</name>
<keyword evidence="3" id="KW-1185">Reference proteome</keyword>
<feature type="domain" description="SnoaL-like" evidence="1">
    <location>
        <begin position="10"/>
        <end position="120"/>
    </location>
</feature>
<dbReference type="InterPro" id="IPR032710">
    <property type="entry name" value="NTF2-like_dom_sf"/>
</dbReference>
<evidence type="ECO:0000313" key="3">
    <source>
        <dbReference type="Proteomes" id="UP001500212"/>
    </source>
</evidence>
<gene>
    <name evidence="2" type="ORF">GCM10023195_80390</name>
</gene>
<evidence type="ECO:0000259" key="1">
    <source>
        <dbReference type="Pfam" id="PF13577"/>
    </source>
</evidence>
<dbReference type="RefSeq" id="WP_345366168.1">
    <property type="nucleotide sequence ID" value="NZ_BAABHJ010000040.1"/>
</dbReference>
<proteinExistence type="predicted"/>
<evidence type="ECO:0000313" key="2">
    <source>
        <dbReference type="EMBL" id="GAA4617957.1"/>
    </source>
</evidence>
<reference evidence="3" key="1">
    <citation type="journal article" date="2019" name="Int. J. Syst. Evol. Microbiol.">
        <title>The Global Catalogue of Microorganisms (GCM) 10K type strain sequencing project: providing services to taxonomists for standard genome sequencing and annotation.</title>
        <authorList>
            <consortium name="The Broad Institute Genomics Platform"/>
            <consortium name="The Broad Institute Genome Sequencing Center for Infectious Disease"/>
            <person name="Wu L."/>
            <person name="Ma J."/>
        </authorList>
    </citation>
    <scope>NUCLEOTIDE SEQUENCE [LARGE SCALE GENOMIC DNA]</scope>
    <source>
        <strain evidence="3">JCM 17938</strain>
    </source>
</reference>
<dbReference type="SUPFAM" id="SSF54427">
    <property type="entry name" value="NTF2-like"/>
    <property type="match status" value="1"/>
</dbReference>
<sequence>MAQNDPALLIDLVTRLGRWLDEKRFDEARTVFTEDATADTVGGSVRGIDALAAQARRNHPADVATQHFITNPLIEVDGDRATIDANLLVVFASPTDRRVLGERYRLEAARTPDGWRLCRVAAQVIWEVPSV</sequence>
<dbReference type="Pfam" id="PF13577">
    <property type="entry name" value="SnoaL_4"/>
    <property type="match status" value="1"/>
</dbReference>
<dbReference type="Proteomes" id="UP001500212">
    <property type="component" value="Unassembled WGS sequence"/>
</dbReference>
<dbReference type="Gene3D" id="3.10.450.50">
    <property type="match status" value="1"/>
</dbReference>
<dbReference type="EMBL" id="BAABHJ010000040">
    <property type="protein sequence ID" value="GAA4617957.1"/>
    <property type="molecule type" value="Genomic_DNA"/>
</dbReference>
<organism evidence="2 3">
    <name type="scientific">Actinoallomurus liliacearum</name>
    <dbReference type="NCBI Taxonomy" id="1080073"/>
    <lineage>
        <taxon>Bacteria</taxon>
        <taxon>Bacillati</taxon>
        <taxon>Actinomycetota</taxon>
        <taxon>Actinomycetes</taxon>
        <taxon>Streptosporangiales</taxon>
        <taxon>Thermomonosporaceae</taxon>
        <taxon>Actinoallomurus</taxon>
    </lineage>
</organism>
<comment type="caution">
    <text evidence="2">The sequence shown here is derived from an EMBL/GenBank/DDBJ whole genome shotgun (WGS) entry which is preliminary data.</text>
</comment>
<accession>A0ABP8TWQ1</accession>